<organism evidence="1">
    <name type="scientific">Hyperionvirus sp</name>
    <dbReference type="NCBI Taxonomy" id="2487770"/>
    <lineage>
        <taxon>Viruses</taxon>
        <taxon>Varidnaviria</taxon>
        <taxon>Bamfordvirae</taxon>
        <taxon>Nucleocytoviricota</taxon>
        <taxon>Megaviricetes</taxon>
        <taxon>Imitervirales</taxon>
        <taxon>Mimiviridae</taxon>
        <taxon>Klosneuvirinae</taxon>
    </lineage>
</organism>
<proteinExistence type="predicted"/>
<name>A0A3G5ADY4_9VIRU</name>
<gene>
    <name evidence="1" type="ORF">Hyperionvirus41_11</name>
</gene>
<feature type="non-terminal residue" evidence="1">
    <location>
        <position position="98"/>
    </location>
</feature>
<sequence>MELKKQGGVSDDQIFDFNLHLPKFDWLARATKHLSDKLGLSIVHHKVCSAGEIIPRSSYKFCEYNYDCQFNYKDRYNGCFAQHFVYNLVHVDIVAMIG</sequence>
<dbReference type="EMBL" id="MK072423">
    <property type="protein sequence ID" value="AYV84824.1"/>
    <property type="molecule type" value="Genomic_DNA"/>
</dbReference>
<evidence type="ECO:0000313" key="1">
    <source>
        <dbReference type="EMBL" id="AYV84824.1"/>
    </source>
</evidence>
<accession>A0A3G5ADY4</accession>
<protein>
    <submittedName>
        <fullName evidence="1">Uncharacterized protein</fullName>
    </submittedName>
</protein>
<reference evidence="1" key="1">
    <citation type="submission" date="2018-10" db="EMBL/GenBank/DDBJ databases">
        <title>Hidden diversity of soil giant viruses.</title>
        <authorList>
            <person name="Schulz F."/>
            <person name="Alteio L."/>
            <person name="Goudeau D."/>
            <person name="Ryan E.M."/>
            <person name="Malmstrom R.R."/>
            <person name="Blanchard J."/>
            <person name="Woyke T."/>
        </authorList>
    </citation>
    <scope>NUCLEOTIDE SEQUENCE</scope>
    <source>
        <strain evidence="1">HYV1</strain>
    </source>
</reference>